<feature type="transmembrane region" description="Helical" evidence="8">
    <location>
        <begin position="548"/>
        <end position="569"/>
    </location>
</feature>
<dbReference type="EMBL" id="CDGJ01000068">
    <property type="protein sequence ID" value="CEJ07888.1"/>
    <property type="molecule type" value="Genomic_DNA"/>
</dbReference>
<proteinExistence type="inferred from homology"/>
<dbReference type="SUPFAM" id="SSF161098">
    <property type="entry name" value="MetI-like"/>
    <property type="match status" value="2"/>
</dbReference>
<feature type="transmembrane region" description="Helical" evidence="8">
    <location>
        <begin position="450"/>
        <end position="476"/>
    </location>
</feature>
<organism evidence="10">
    <name type="scientific">Acididesulfobacillus acetoxydans</name>
    <dbReference type="NCBI Taxonomy" id="1561005"/>
    <lineage>
        <taxon>Bacteria</taxon>
        <taxon>Bacillati</taxon>
        <taxon>Bacillota</taxon>
        <taxon>Clostridia</taxon>
        <taxon>Eubacteriales</taxon>
        <taxon>Peptococcaceae</taxon>
        <taxon>Acididesulfobacillus</taxon>
    </lineage>
</organism>
<dbReference type="Proteomes" id="UP001071230">
    <property type="component" value="Unassembled WGS sequence"/>
</dbReference>
<dbReference type="GO" id="GO:0055085">
    <property type="term" value="P:transmembrane transport"/>
    <property type="evidence" value="ECO:0007669"/>
    <property type="project" value="InterPro"/>
</dbReference>
<reference evidence="11" key="1">
    <citation type="submission" date="2014-11" db="EMBL/GenBank/DDBJ databases">
        <authorList>
            <person name="Hornung B.V."/>
        </authorList>
    </citation>
    <scope>NUCLEOTIDE SEQUENCE</scope>
    <source>
        <strain evidence="11">INE</strain>
    </source>
</reference>
<evidence type="ECO:0000256" key="3">
    <source>
        <dbReference type="ARBA" id="ARBA00022475"/>
    </source>
</evidence>
<protein>
    <submittedName>
        <fullName evidence="10">Binding-protein-dependent transport system inner membrane component</fullName>
    </submittedName>
    <submittedName>
        <fullName evidence="11">Zn-dependent hydrolase (Beta-lactamase super)</fullName>
    </submittedName>
</protein>
<evidence type="ECO:0000256" key="5">
    <source>
        <dbReference type="ARBA" id="ARBA00022692"/>
    </source>
</evidence>
<keyword evidence="5 8" id="KW-0812">Transmembrane</keyword>
<evidence type="ECO:0000313" key="11">
    <source>
        <dbReference type="EMBL" id="CEJ07888.1"/>
    </source>
</evidence>
<dbReference type="Pfam" id="PF00528">
    <property type="entry name" value="BPD_transp_1"/>
    <property type="match status" value="2"/>
</dbReference>
<feature type="transmembrane region" description="Helical" evidence="8">
    <location>
        <begin position="269"/>
        <end position="289"/>
    </location>
</feature>
<evidence type="ECO:0000256" key="4">
    <source>
        <dbReference type="ARBA" id="ARBA00022519"/>
    </source>
</evidence>
<dbReference type="GO" id="GO:0016787">
    <property type="term" value="F:hydrolase activity"/>
    <property type="evidence" value="ECO:0007669"/>
    <property type="project" value="UniProtKB-KW"/>
</dbReference>
<dbReference type="PANTHER" id="PTHR43357:SF3">
    <property type="entry name" value="FE(3+)-TRANSPORT SYSTEM PERMEASE PROTEIN FBPB 2"/>
    <property type="match status" value="1"/>
</dbReference>
<feature type="transmembrane region" description="Helical" evidence="8">
    <location>
        <begin position="317"/>
        <end position="342"/>
    </location>
</feature>
<reference evidence="10" key="2">
    <citation type="submission" date="2020-01" db="EMBL/GenBank/DDBJ databases">
        <authorList>
            <person name="Hornung B."/>
        </authorList>
    </citation>
    <scope>NUCLEOTIDE SEQUENCE</scope>
    <source>
        <strain evidence="10">PacBioINE</strain>
    </source>
</reference>
<feature type="transmembrane region" description="Helical" evidence="8">
    <location>
        <begin position="413"/>
        <end position="438"/>
    </location>
</feature>
<keyword evidence="3" id="KW-1003">Cell membrane</keyword>
<evidence type="ECO:0000256" key="8">
    <source>
        <dbReference type="RuleBase" id="RU363032"/>
    </source>
</evidence>
<feature type="transmembrane region" description="Helical" evidence="8">
    <location>
        <begin position="39"/>
        <end position="65"/>
    </location>
</feature>
<dbReference type="KEGG" id="aacx:DEACI_1019"/>
<gene>
    <name evidence="10" type="ORF">DEACI_1019</name>
    <name evidence="11" type="ORF">DEACI_2356</name>
</gene>
<keyword evidence="11" id="KW-0378">Hydrolase</keyword>
<keyword evidence="7 8" id="KW-0472">Membrane</keyword>
<evidence type="ECO:0000256" key="2">
    <source>
        <dbReference type="ARBA" id="ARBA00022448"/>
    </source>
</evidence>
<dbReference type="Gene3D" id="1.10.3720.10">
    <property type="entry name" value="MetI-like"/>
    <property type="match status" value="2"/>
</dbReference>
<name>A0A8S0XAT6_9FIRM</name>
<feature type="transmembrane region" description="Helical" evidence="8">
    <location>
        <begin position="497"/>
        <end position="518"/>
    </location>
</feature>
<feature type="domain" description="ABC transmembrane type-1" evidence="9">
    <location>
        <begin position="85"/>
        <end position="290"/>
    </location>
</feature>
<dbReference type="PANTHER" id="PTHR43357">
    <property type="entry name" value="INNER MEMBRANE ABC TRANSPORTER PERMEASE PROTEIN YDCV"/>
    <property type="match status" value="1"/>
</dbReference>
<dbReference type="InterPro" id="IPR035906">
    <property type="entry name" value="MetI-like_sf"/>
</dbReference>
<keyword evidence="2 8" id="KW-0813">Transport</keyword>
<evidence type="ECO:0000256" key="7">
    <source>
        <dbReference type="ARBA" id="ARBA00023136"/>
    </source>
</evidence>
<keyword evidence="4" id="KW-0997">Cell inner membrane</keyword>
<dbReference type="AlphaFoldDB" id="A0A8S0XAT6"/>
<comment type="similarity">
    <text evidence="8">Belongs to the binding-protein-dependent transport system permease family.</text>
</comment>
<sequence>MKRMSSTKRTVSSANDGQAMSEARGLTALRTVPARRQKYLIPLILAPALTFFYASPVLMILLRAFEFPLPAGVHAILSGTALTAALHSALLGLSVVFFSSLVALPLALATRKNLLLNSPYFDVIFLIPFMTPPYISSIGWILFLQPHGYLEGFLPFASHLEPFFFSVWGLSLIMSLHLFPLVYLALKQTLSAAGGRLEEAARTGGIPPRIRFIRIWLPLLTKPLLATGVLVFIKAIGEFGTPLVFGSLIHYPVLTTAIYQNISTWPVSFARAAQLSLPLLGMSFVVWFVNNLYQKRKNYTLISGQSSSPEPETKRPWAVIASIYAGLTLVLALGIPYGSVLITSLLRIEGNGFLLSNLTLSHYTALLELGSSALQALVTSFELAFTAAGICTLLGLIIAGVTRFFASAWTQYLGLLVILPYAVPDVLIVIGMILFWNAPWLKWTLYNTPAMLVACYVVLFLPYAVTYTTGALNNLSSSLWEAGLVHHLPPWRVAQRIVLPLLFPSVLAGWITVFSIGVRDLVAPMLVSPPGLQTVSTYIFQQFDQGDLSSGMAMAITVVLLTLLLHFIVQKLQTRGSR</sequence>
<dbReference type="EMBL" id="LR746496">
    <property type="protein sequence ID" value="CAA7600366.1"/>
    <property type="molecule type" value="Genomic_DNA"/>
</dbReference>
<dbReference type="InterPro" id="IPR000515">
    <property type="entry name" value="MetI-like"/>
</dbReference>
<evidence type="ECO:0000313" key="10">
    <source>
        <dbReference type="EMBL" id="CAA7600366.1"/>
    </source>
</evidence>
<feature type="transmembrane region" description="Helical" evidence="8">
    <location>
        <begin position="163"/>
        <end position="186"/>
    </location>
</feature>
<feature type="transmembrane region" description="Helical" evidence="8">
    <location>
        <begin position="383"/>
        <end position="406"/>
    </location>
</feature>
<dbReference type="GO" id="GO:0005886">
    <property type="term" value="C:plasma membrane"/>
    <property type="evidence" value="ECO:0007669"/>
    <property type="project" value="UniProtKB-SubCell"/>
</dbReference>
<feature type="transmembrane region" description="Helical" evidence="8">
    <location>
        <begin position="120"/>
        <end position="143"/>
    </location>
</feature>
<feature type="domain" description="ABC transmembrane type-1" evidence="9">
    <location>
        <begin position="377"/>
        <end position="569"/>
    </location>
</feature>
<accession>A0A8S0XAT6</accession>
<dbReference type="CDD" id="cd06261">
    <property type="entry name" value="TM_PBP2"/>
    <property type="match status" value="2"/>
</dbReference>
<feature type="transmembrane region" description="Helical" evidence="8">
    <location>
        <begin position="215"/>
        <end position="237"/>
    </location>
</feature>
<feature type="transmembrane region" description="Helical" evidence="8">
    <location>
        <begin position="85"/>
        <end position="108"/>
    </location>
</feature>
<keyword evidence="12" id="KW-1185">Reference proteome</keyword>
<keyword evidence="6 8" id="KW-1133">Transmembrane helix</keyword>
<evidence type="ECO:0000256" key="6">
    <source>
        <dbReference type="ARBA" id="ARBA00022989"/>
    </source>
</evidence>
<evidence type="ECO:0000313" key="12">
    <source>
        <dbReference type="Proteomes" id="UP001071230"/>
    </source>
</evidence>
<dbReference type="Proteomes" id="UP000836597">
    <property type="component" value="Chromosome"/>
</dbReference>
<evidence type="ECO:0000259" key="9">
    <source>
        <dbReference type="PROSITE" id="PS50928"/>
    </source>
</evidence>
<comment type="subcellular location">
    <subcellularLocation>
        <location evidence="1">Cell inner membrane</location>
        <topology evidence="1">Multi-pass membrane protein</topology>
    </subcellularLocation>
    <subcellularLocation>
        <location evidence="8">Cell membrane</location>
        <topology evidence="8">Multi-pass membrane protein</topology>
    </subcellularLocation>
</comment>
<evidence type="ECO:0000256" key="1">
    <source>
        <dbReference type="ARBA" id="ARBA00004429"/>
    </source>
</evidence>
<dbReference type="PROSITE" id="PS50928">
    <property type="entry name" value="ABC_TM1"/>
    <property type="match status" value="2"/>
</dbReference>